<feature type="transmembrane region" description="Helical" evidence="6">
    <location>
        <begin position="235"/>
        <end position="253"/>
    </location>
</feature>
<gene>
    <name evidence="7" type="ORF">IV60_GL000103</name>
</gene>
<proteinExistence type="predicted"/>
<evidence type="ECO:0000256" key="6">
    <source>
        <dbReference type="SAM" id="Phobius"/>
    </source>
</evidence>
<feature type="transmembrane region" description="Helical" evidence="6">
    <location>
        <begin position="151"/>
        <end position="172"/>
    </location>
</feature>
<comment type="subcellular location">
    <subcellularLocation>
        <location evidence="1">Membrane</location>
        <topology evidence="1">Multi-pass membrane protein</topology>
    </subcellularLocation>
</comment>
<dbReference type="RefSeq" id="WP_003148390.1">
    <property type="nucleotide sequence ID" value="NZ_CAUPIQ010000001.1"/>
</dbReference>
<evidence type="ECO:0000256" key="2">
    <source>
        <dbReference type="ARBA" id="ARBA00022448"/>
    </source>
</evidence>
<protein>
    <submittedName>
        <fullName evidence="7">Phosphate transporter</fullName>
    </submittedName>
</protein>
<feature type="transmembrane region" description="Helical" evidence="6">
    <location>
        <begin position="93"/>
        <end position="114"/>
    </location>
</feature>
<evidence type="ECO:0000256" key="1">
    <source>
        <dbReference type="ARBA" id="ARBA00004141"/>
    </source>
</evidence>
<dbReference type="GeneID" id="84904242"/>
<organism evidence="7 8">
    <name type="scientific">Lancefieldella rimae</name>
    <dbReference type="NCBI Taxonomy" id="1383"/>
    <lineage>
        <taxon>Bacteria</taxon>
        <taxon>Bacillati</taxon>
        <taxon>Actinomycetota</taxon>
        <taxon>Coriobacteriia</taxon>
        <taxon>Coriobacteriales</taxon>
        <taxon>Atopobiaceae</taxon>
        <taxon>Lancefieldella</taxon>
    </lineage>
</organism>
<dbReference type="Proteomes" id="UP000051927">
    <property type="component" value="Unassembled WGS sequence"/>
</dbReference>
<evidence type="ECO:0000256" key="3">
    <source>
        <dbReference type="ARBA" id="ARBA00022692"/>
    </source>
</evidence>
<evidence type="ECO:0000313" key="7">
    <source>
        <dbReference type="EMBL" id="KRO02933.1"/>
    </source>
</evidence>
<evidence type="ECO:0000256" key="4">
    <source>
        <dbReference type="ARBA" id="ARBA00022989"/>
    </source>
</evidence>
<feature type="transmembrane region" description="Helical" evidence="6">
    <location>
        <begin position="121"/>
        <end position="139"/>
    </location>
</feature>
<evidence type="ECO:0000313" key="8">
    <source>
        <dbReference type="Proteomes" id="UP000051927"/>
    </source>
</evidence>
<sequence length="349" mass="36546">MITFGRFLDMIVANPFLAVVIVLIFGCIFVNGATDAANAIAESVGTRSIKVNNAIAMSVICNFVGLVVMCIVSTAVADTIIGMVDFGTDYHQALIALAAGCVGIVTWAVGAWALGIPTSESHALIAGLTGAALALHGNFDAVNWDEWSKVIIGLIFSTISGFIAGWVIVKIIHATCKNVNRKHADSTFGHLQVLGSAFVAMMHGAQDGQKFLSIAMLAIALSAGAGTSGTEVFPLWLQVVCAGLMAFGTAIGGRRIIKKVGMEMVKLERYQGFAASISAAASLLLSTLTGLPVSTTHTKMTAMMGAGAAKNTRSVNWGVAKDMVLAWVFTFPGCGLIGYLFAKLFLMLF</sequence>
<feature type="transmembrane region" description="Helical" evidence="6">
    <location>
        <begin position="324"/>
        <end position="346"/>
    </location>
</feature>
<dbReference type="PROSITE" id="PS51257">
    <property type="entry name" value="PROKAR_LIPOPROTEIN"/>
    <property type="match status" value="1"/>
</dbReference>
<reference evidence="7 8" key="1">
    <citation type="journal article" date="2015" name="Genome Announc.">
        <title>Expanding the biotechnology potential of lactobacilli through comparative genomics of 213 strains and associated genera.</title>
        <authorList>
            <person name="Sun Z."/>
            <person name="Harris H.M."/>
            <person name="McCann A."/>
            <person name="Guo C."/>
            <person name="Argimon S."/>
            <person name="Zhang W."/>
            <person name="Yang X."/>
            <person name="Jeffery I.B."/>
            <person name="Cooney J.C."/>
            <person name="Kagawa T.F."/>
            <person name="Liu W."/>
            <person name="Song Y."/>
            <person name="Salvetti E."/>
            <person name="Wrobel A."/>
            <person name="Rasinkangas P."/>
            <person name="Parkhill J."/>
            <person name="Rea M.C."/>
            <person name="O'Sullivan O."/>
            <person name="Ritari J."/>
            <person name="Douillard F.P."/>
            <person name="Paul Ross R."/>
            <person name="Yang R."/>
            <person name="Briner A.E."/>
            <person name="Felis G.E."/>
            <person name="de Vos W.M."/>
            <person name="Barrangou R."/>
            <person name="Klaenhammer T.R."/>
            <person name="Caufield P.W."/>
            <person name="Cui Y."/>
            <person name="Zhang H."/>
            <person name="O'Toole P.W."/>
        </authorList>
    </citation>
    <scope>NUCLEOTIDE SEQUENCE [LARGE SCALE GENOMIC DNA]</scope>
    <source>
        <strain evidence="7 8">DSM 7090</strain>
    </source>
</reference>
<feature type="transmembrane region" description="Helical" evidence="6">
    <location>
        <begin position="54"/>
        <end position="81"/>
    </location>
</feature>
<keyword evidence="2" id="KW-0813">Transport</keyword>
<name>A0ABR5Q100_9ACTN</name>
<keyword evidence="3 6" id="KW-0812">Transmembrane</keyword>
<keyword evidence="4 6" id="KW-1133">Transmembrane helix</keyword>
<feature type="transmembrane region" description="Helical" evidence="6">
    <location>
        <begin position="211"/>
        <end position="229"/>
    </location>
</feature>
<feature type="transmembrane region" description="Helical" evidence="6">
    <location>
        <begin position="12"/>
        <end position="33"/>
    </location>
</feature>
<keyword evidence="8" id="KW-1185">Reference proteome</keyword>
<dbReference type="EMBL" id="JQCP01000001">
    <property type="protein sequence ID" value="KRO02933.1"/>
    <property type="molecule type" value="Genomic_DNA"/>
</dbReference>
<evidence type="ECO:0000256" key="5">
    <source>
        <dbReference type="ARBA" id="ARBA00023136"/>
    </source>
</evidence>
<comment type="caution">
    <text evidence="7">The sequence shown here is derived from an EMBL/GenBank/DDBJ whole genome shotgun (WGS) entry which is preliminary data.</text>
</comment>
<feature type="transmembrane region" description="Helical" evidence="6">
    <location>
        <begin position="273"/>
        <end position="294"/>
    </location>
</feature>
<dbReference type="PANTHER" id="PTHR11101">
    <property type="entry name" value="PHOSPHATE TRANSPORTER"/>
    <property type="match status" value="1"/>
</dbReference>
<dbReference type="PANTHER" id="PTHR11101:SF80">
    <property type="entry name" value="PHOSPHATE TRANSPORTER"/>
    <property type="match status" value="1"/>
</dbReference>
<dbReference type="Pfam" id="PF01384">
    <property type="entry name" value="PHO4"/>
    <property type="match status" value="1"/>
</dbReference>
<dbReference type="InterPro" id="IPR001204">
    <property type="entry name" value="Phos_transporter"/>
</dbReference>
<accession>A0ABR5Q100</accession>
<keyword evidence="5 6" id="KW-0472">Membrane</keyword>